<dbReference type="RefSeq" id="WP_378260167.1">
    <property type="nucleotide sequence ID" value="NZ_JBHUKR010000002.1"/>
</dbReference>
<evidence type="ECO:0000256" key="2">
    <source>
        <dbReference type="ARBA" id="ARBA00022729"/>
    </source>
</evidence>
<dbReference type="Gene3D" id="3.40.50.2300">
    <property type="match status" value="2"/>
</dbReference>
<evidence type="ECO:0000313" key="4">
    <source>
        <dbReference type="EMBL" id="MFD2414885.1"/>
    </source>
</evidence>
<sequence length="431" mass="44305">MSTYRNEAARDGRSSTLKLRTAAAIGTLLALGLIGCGTSGSQAGSGSQADSGSCKGEPIKLMTIFSLSGPLATTKNEVPTAASVAAKALNRTCAGGRPVAITVCDDQSSANGSVLCGNKARSNGTLALIGFTAGAGSSDQGAQTANLPAFFTTNQTGWDNTSKLSYPSNYPLLGVTGQVKVAKALDKKSFTLTAVDVPPAHVQAQIASDTAKAGGIAFHELYFPLTTTDFASVAAQLVSSGTESVDPLVIQPQQFVKALYSAGFDPSKSTIIADEGIITPDQKKTLATELNGAYEVGGIIPASTESNAGIRQMTDEYKAAGESFSPQISTYAVQEWTAVHAFGEALKGLEKAKIEKLSSDSAIDAVVSHGEYALPTLAPFDFSSGNPFPATSPLGQGRVFSKAQQVFAIKDGISVPVGSFQSVTGDISAHE</sequence>
<dbReference type="Proteomes" id="UP001597417">
    <property type="component" value="Unassembled WGS sequence"/>
</dbReference>
<evidence type="ECO:0000313" key="5">
    <source>
        <dbReference type="Proteomes" id="UP001597417"/>
    </source>
</evidence>
<accession>A0ABW5FIU2</accession>
<gene>
    <name evidence="4" type="ORF">ACFSXZ_00905</name>
</gene>
<reference evidence="5" key="1">
    <citation type="journal article" date="2019" name="Int. J. Syst. Evol. Microbiol.">
        <title>The Global Catalogue of Microorganisms (GCM) 10K type strain sequencing project: providing services to taxonomists for standard genome sequencing and annotation.</title>
        <authorList>
            <consortium name="The Broad Institute Genomics Platform"/>
            <consortium name="The Broad Institute Genome Sequencing Center for Infectious Disease"/>
            <person name="Wu L."/>
            <person name="Ma J."/>
        </authorList>
    </citation>
    <scope>NUCLEOTIDE SEQUENCE [LARGE SCALE GENOMIC DNA]</scope>
    <source>
        <strain evidence="5">CGMCC 4.7645</strain>
    </source>
</reference>
<keyword evidence="2" id="KW-0732">Signal</keyword>
<evidence type="ECO:0000259" key="3">
    <source>
        <dbReference type="Pfam" id="PF13458"/>
    </source>
</evidence>
<dbReference type="SUPFAM" id="SSF53822">
    <property type="entry name" value="Periplasmic binding protein-like I"/>
    <property type="match status" value="1"/>
</dbReference>
<comment type="similarity">
    <text evidence="1">Belongs to the leucine-binding protein family.</text>
</comment>
<name>A0ABW5FIU2_9PSEU</name>
<dbReference type="InterPro" id="IPR028082">
    <property type="entry name" value="Peripla_BP_I"/>
</dbReference>
<comment type="caution">
    <text evidence="4">The sequence shown here is derived from an EMBL/GenBank/DDBJ whole genome shotgun (WGS) entry which is preliminary data.</text>
</comment>
<keyword evidence="5" id="KW-1185">Reference proteome</keyword>
<protein>
    <submittedName>
        <fullName evidence="4">ABC transporter substrate-binding protein</fullName>
    </submittedName>
</protein>
<dbReference type="EMBL" id="JBHUKR010000002">
    <property type="protein sequence ID" value="MFD2414885.1"/>
    <property type="molecule type" value="Genomic_DNA"/>
</dbReference>
<proteinExistence type="inferred from homology"/>
<evidence type="ECO:0000256" key="1">
    <source>
        <dbReference type="ARBA" id="ARBA00010062"/>
    </source>
</evidence>
<organism evidence="4 5">
    <name type="scientific">Amycolatopsis pigmentata</name>
    <dbReference type="NCBI Taxonomy" id="450801"/>
    <lineage>
        <taxon>Bacteria</taxon>
        <taxon>Bacillati</taxon>
        <taxon>Actinomycetota</taxon>
        <taxon>Actinomycetes</taxon>
        <taxon>Pseudonocardiales</taxon>
        <taxon>Pseudonocardiaceae</taxon>
        <taxon>Amycolatopsis</taxon>
    </lineage>
</organism>
<dbReference type="InterPro" id="IPR028081">
    <property type="entry name" value="Leu-bd"/>
</dbReference>
<feature type="domain" description="Leucine-binding protein" evidence="3">
    <location>
        <begin position="58"/>
        <end position="367"/>
    </location>
</feature>
<dbReference type="Pfam" id="PF13458">
    <property type="entry name" value="Peripla_BP_6"/>
    <property type="match status" value="1"/>
</dbReference>